<dbReference type="PANTHER" id="PTHR33653">
    <property type="entry name" value="RIBONUCLEASE VAPC2"/>
    <property type="match status" value="1"/>
</dbReference>
<evidence type="ECO:0000259" key="8">
    <source>
        <dbReference type="Pfam" id="PF01850"/>
    </source>
</evidence>
<keyword evidence="5" id="KW-0378">Hydrolase</keyword>
<dbReference type="PANTHER" id="PTHR33653:SF1">
    <property type="entry name" value="RIBONUCLEASE VAPC2"/>
    <property type="match status" value="1"/>
</dbReference>
<gene>
    <name evidence="9" type="ORF">LZL92_11565</name>
</gene>
<keyword evidence="6" id="KW-0460">Magnesium</keyword>
<reference evidence="9 10" key="1">
    <citation type="submission" date="2021-12" db="EMBL/GenBank/DDBJ databases">
        <title>Identification and characterization of A. suis stains in western Canada.</title>
        <authorList>
            <person name="Kulathunga D.G.R.S."/>
            <person name="De Oliveira Costa M."/>
        </authorList>
    </citation>
    <scope>NUCLEOTIDE SEQUENCE [LARGE SCALE GENOMIC DNA]</scope>
    <source>
        <strain evidence="9 10">18_292</strain>
    </source>
</reference>
<keyword evidence="10" id="KW-1185">Reference proteome</keyword>
<evidence type="ECO:0000256" key="7">
    <source>
        <dbReference type="ARBA" id="ARBA00038093"/>
    </source>
</evidence>
<comment type="caution">
    <text evidence="9">The sequence shown here is derived from an EMBL/GenBank/DDBJ whole genome shotgun (WGS) entry which is preliminary data.</text>
</comment>
<dbReference type="Gene3D" id="3.40.50.1010">
    <property type="entry name" value="5'-nuclease"/>
    <property type="match status" value="1"/>
</dbReference>
<dbReference type="SUPFAM" id="SSF88723">
    <property type="entry name" value="PIN domain-like"/>
    <property type="match status" value="1"/>
</dbReference>
<dbReference type="EMBL" id="JAJUPA010000016">
    <property type="protein sequence ID" value="MCQ9630908.1"/>
    <property type="molecule type" value="Genomic_DNA"/>
</dbReference>
<accession>A0ABT1WXR8</accession>
<evidence type="ECO:0000313" key="9">
    <source>
        <dbReference type="EMBL" id="MCQ9630908.1"/>
    </source>
</evidence>
<evidence type="ECO:0000313" key="10">
    <source>
        <dbReference type="Proteomes" id="UP001206331"/>
    </source>
</evidence>
<feature type="domain" description="PIN" evidence="8">
    <location>
        <begin position="2"/>
        <end position="122"/>
    </location>
</feature>
<name>A0ABT1WXR8_ACTSU</name>
<dbReference type="InterPro" id="IPR050556">
    <property type="entry name" value="Type_II_TA_system_RNase"/>
</dbReference>
<organism evidence="9 10">
    <name type="scientific">Actinobacillus suis</name>
    <dbReference type="NCBI Taxonomy" id="716"/>
    <lineage>
        <taxon>Bacteria</taxon>
        <taxon>Pseudomonadati</taxon>
        <taxon>Pseudomonadota</taxon>
        <taxon>Gammaproteobacteria</taxon>
        <taxon>Pasteurellales</taxon>
        <taxon>Pasteurellaceae</taxon>
        <taxon>Actinobacillus</taxon>
    </lineage>
</organism>
<evidence type="ECO:0000256" key="3">
    <source>
        <dbReference type="ARBA" id="ARBA00022722"/>
    </source>
</evidence>
<dbReference type="CDD" id="cd18746">
    <property type="entry name" value="PIN_VapC4-5_FitB-like"/>
    <property type="match status" value="1"/>
</dbReference>
<keyword evidence="2" id="KW-1277">Toxin-antitoxin system</keyword>
<dbReference type="InterPro" id="IPR029060">
    <property type="entry name" value="PIN-like_dom_sf"/>
</dbReference>
<evidence type="ECO:0000256" key="4">
    <source>
        <dbReference type="ARBA" id="ARBA00022723"/>
    </source>
</evidence>
<dbReference type="InterPro" id="IPR002716">
    <property type="entry name" value="PIN_dom"/>
</dbReference>
<protein>
    <submittedName>
        <fullName evidence="9">Type II toxin-antitoxin system VapC family toxin</fullName>
    </submittedName>
</protein>
<sequence length="140" mass="16233">MYLLDTNIVSELRKMESGKADVNVVAWFQQVNLTDAYLSVITLFEIKLGILQLKRKDIQQAKLLQSWFEQKLLHHFENRILPLDTKVMMICAEFHIPDKKPLNDSYIAATAKAHRFKIVTRNVKNFKGCGVEVLNPFIDE</sequence>
<dbReference type="Pfam" id="PF01850">
    <property type="entry name" value="PIN"/>
    <property type="match status" value="1"/>
</dbReference>
<keyword evidence="3" id="KW-0540">Nuclease</keyword>
<keyword evidence="4" id="KW-0479">Metal-binding</keyword>
<comment type="cofactor">
    <cofactor evidence="1">
        <name>Mg(2+)</name>
        <dbReference type="ChEBI" id="CHEBI:18420"/>
    </cofactor>
</comment>
<evidence type="ECO:0000256" key="6">
    <source>
        <dbReference type="ARBA" id="ARBA00022842"/>
    </source>
</evidence>
<proteinExistence type="inferred from homology"/>
<dbReference type="RefSeq" id="WP_014990917.1">
    <property type="nucleotide sequence ID" value="NZ_CP090556.1"/>
</dbReference>
<comment type="similarity">
    <text evidence="7">Belongs to the PINc/VapC protein family.</text>
</comment>
<dbReference type="Proteomes" id="UP001206331">
    <property type="component" value="Unassembled WGS sequence"/>
</dbReference>
<evidence type="ECO:0000256" key="1">
    <source>
        <dbReference type="ARBA" id="ARBA00001946"/>
    </source>
</evidence>
<evidence type="ECO:0000256" key="2">
    <source>
        <dbReference type="ARBA" id="ARBA00022649"/>
    </source>
</evidence>
<evidence type="ECO:0000256" key="5">
    <source>
        <dbReference type="ARBA" id="ARBA00022801"/>
    </source>
</evidence>
<dbReference type="GeneID" id="34290987"/>